<dbReference type="PROSITE" id="PS50011">
    <property type="entry name" value="PROTEIN_KINASE_DOM"/>
    <property type="match status" value="1"/>
</dbReference>
<dbReference type="STRING" id="5786.F0ZVR3"/>
<keyword evidence="6" id="KW-0067">ATP-binding</keyword>
<gene>
    <name evidence="12" type="ORF">DICPUDRAFT_92689</name>
</gene>
<dbReference type="GO" id="GO:0051082">
    <property type="term" value="F:unfolded protein binding"/>
    <property type="evidence" value="ECO:0000318"/>
    <property type="project" value="GO_Central"/>
</dbReference>
<dbReference type="PANTHER" id="PTHR13954">
    <property type="entry name" value="IRE1-RELATED"/>
    <property type="match status" value="1"/>
</dbReference>
<dbReference type="GO" id="GO:0004521">
    <property type="term" value="F:RNA endonuclease activity"/>
    <property type="evidence" value="ECO:0000318"/>
    <property type="project" value="GO_Central"/>
</dbReference>
<comment type="catalytic activity">
    <reaction evidence="8">
        <text>L-threonyl-[protein] + ATP = O-phospho-L-threonyl-[protein] + ADP + H(+)</text>
        <dbReference type="Rhea" id="RHEA:46608"/>
        <dbReference type="Rhea" id="RHEA-COMP:11060"/>
        <dbReference type="Rhea" id="RHEA-COMP:11605"/>
        <dbReference type="ChEBI" id="CHEBI:15378"/>
        <dbReference type="ChEBI" id="CHEBI:30013"/>
        <dbReference type="ChEBI" id="CHEBI:30616"/>
        <dbReference type="ChEBI" id="CHEBI:61977"/>
        <dbReference type="ChEBI" id="CHEBI:456216"/>
        <dbReference type="EC" id="2.7.11.1"/>
    </reaction>
</comment>
<dbReference type="CDD" id="cd10321">
    <property type="entry name" value="RNase_Ire1_like"/>
    <property type="match status" value="1"/>
</dbReference>
<evidence type="ECO:0000256" key="2">
    <source>
        <dbReference type="ARBA" id="ARBA00022527"/>
    </source>
</evidence>
<dbReference type="EMBL" id="GL871219">
    <property type="protein sequence ID" value="EGC31966.1"/>
    <property type="molecule type" value="Genomic_DNA"/>
</dbReference>
<name>F0ZVR3_DICPU</name>
<evidence type="ECO:0000256" key="1">
    <source>
        <dbReference type="ARBA" id="ARBA00012513"/>
    </source>
</evidence>
<dbReference type="OMA" id="DYTRVWD"/>
<dbReference type="GO" id="GO:0005524">
    <property type="term" value="F:ATP binding"/>
    <property type="evidence" value="ECO:0007669"/>
    <property type="project" value="UniProtKB-KW"/>
</dbReference>
<dbReference type="InterPro" id="IPR038357">
    <property type="entry name" value="KEN_sf"/>
</dbReference>
<dbReference type="AlphaFoldDB" id="F0ZVR3"/>
<dbReference type="Pfam" id="PF06479">
    <property type="entry name" value="Ribonuc_2-5A"/>
    <property type="match status" value="1"/>
</dbReference>
<dbReference type="GeneID" id="10507689"/>
<sequence>MEKRKTKSVDIFSLGCIFYYFITNGQHPFGDRIFRVVNIVSDKPNFEHLVAVQPILCDLIKQMVSKDEKSRPTIDQITQHPFFWNYDKKIKFIDNLNNLFKDQNLFDSNLNRLLNFIDIEDSGCSSNTLYLGKPWNKIIDTVLIDHITNKQKKQKQNNKKTYIYNYDSIKDLIRCIRNTIQHHKEIQQIIQEYNINHYSNNNNNEAIILSLSSHESVIKYFESKLPDLLFFIYKKLKNHDDFKKLYFNF</sequence>
<dbReference type="KEGG" id="dpp:DICPUDRAFT_92689"/>
<dbReference type="Gene3D" id="1.10.510.10">
    <property type="entry name" value="Transferase(Phosphotransferase) domain 1"/>
    <property type="match status" value="1"/>
</dbReference>
<keyword evidence="5" id="KW-0418">Kinase</keyword>
<dbReference type="PROSITE" id="PS51392">
    <property type="entry name" value="KEN"/>
    <property type="match status" value="1"/>
</dbReference>
<dbReference type="OrthoDB" id="63989at2759"/>
<dbReference type="RefSeq" id="XP_003291502.1">
    <property type="nucleotide sequence ID" value="XM_003291454.1"/>
</dbReference>
<dbReference type="Proteomes" id="UP000001064">
    <property type="component" value="Unassembled WGS sequence"/>
</dbReference>
<dbReference type="InterPro" id="IPR045133">
    <property type="entry name" value="IRE1/2-like"/>
</dbReference>
<comment type="catalytic activity">
    <reaction evidence="9">
        <text>L-seryl-[protein] + ATP = O-phospho-L-seryl-[protein] + ADP + H(+)</text>
        <dbReference type="Rhea" id="RHEA:17989"/>
        <dbReference type="Rhea" id="RHEA-COMP:9863"/>
        <dbReference type="Rhea" id="RHEA-COMP:11604"/>
        <dbReference type="ChEBI" id="CHEBI:15378"/>
        <dbReference type="ChEBI" id="CHEBI:29999"/>
        <dbReference type="ChEBI" id="CHEBI:30616"/>
        <dbReference type="ChEBI" id="CHEBI:83421"/>
        <dbReference type="ChEBI" id="CHEBI:456216"/>
        <dbReference type="EC" id="2.7.11.1"/>
    </reaction>
</comment>
<dbReference type="Gene3D" id="1.20.1440.180">
    <property type="entry name" value="KEN domain"/>
    <property type="match status" value="1"/>
</dbReference>
<keyword evidence="3" id="KW-0808">Transferase</keyword>
<evidence type="ECO:0000259" key="11">
    <source>
        <dbReference type="PROSITE" id="PS51392"/>
    </source>
</evidence>
<keyword evidence="13" id="KW-1185">Reference proteome</keyword>
<evidence type="ECO:0000256" key="7">
    <source>
        <dbReference type="ARBA" id="ARBA00023054"/>
    </source>
</evidence>
<dbReference type="InterPro" id="IPR010513">
    <property type="entry name" value="KEN_dom"/>
</dbReference>
<evidence type="ECO:0000313" key="13">
    <source>
        <dbReference type="Proteomes" id="UP000001064"/>
    </source>
</evidence>
<reference evidence="13" key="1">
    <citation type="journal article" date="2011" name="Genome Biol.">
        <title>Comparative genomics of the social amoebae Dictyostelium discoideum and Dictyostelium purpureum.</title>
        <authorList>
            <consortium name="US DOE Joint Genome Institute (JGI-PGF)"/>
            <person name="Sucgang R."/>
            <person name="Kuo A."/>
            <person name="Tian X."/>
            <person name="Salerno W."/>
            <person name="Parikh A."/>
            <person name="Feasley C.L."/>
            <person name="Dalin E."/>
            <person name="Tu H."/>
            <person name="Huang E."/>
            <person name="Barry K."/>
            <person name="Lindquist E."/>
            <person name="Shapiro H."/>
            <person name="Bruce D."/>
            <person name="Schmutz J."/>
            <person name="Salamov A."/>
            <person name="Fey P."/>
            <person name="Gaudet P."/>
            <person name="Anjard C."/>
            <person name="Babu M.M."/>
            <person name="Basu S."/>
            <person name="Bushmanova Y."/>
            <person name="van der Wel H."/>
            <person name="Katoh-Kurasawa M."/>
            <person name="Dinh C."/>
            <person name="Coutinho P.M."/>
            <person name="Saito T."/>
            <person name="Elias M."/>
            <person name="Schaap P."/>
            <person name="Kay R.R."/>
            <person name="Henrissat B."/>
            <person name="Eichinger L."/>
            <person name="Rivero F."/>
            <person name="Putnam N.H."/>
            <person name="West C.M."/>
            <person name="Loomis W.F."/>
            <person name="Chisholm R.L."/>
            <person name="Shaulsky G."/>
            <person name="Strassmann J.E."/>
            <person name="Queller D.C."/>
            <person name="Kuspa A."/>
            <person name="Grigoriev I.V."/>
        </authorList>
    </citation>
    <scope>NUCLEOTIDE SEQUENCE [LARGE SCALE GENOMIC DNA]</scope>
    <source>
        <strain evidence="13">QSDP1</strain>
    </source>
</reference>
<evidence type="ECO:0000256" key="6">
    <source>
        <dbReference type="ARBA" id="ARBA00022840"/>
    </source>
</evidence>
<protein>
    <recommendedName>
        <fullName evidence="1">non-specific serine/threonine protein kinase</fullName>
        <ecNumber evidence="1">2.7.11.1</ecNumber>
    </recommendedName>
</protein>
<evidence type="ECO:0000313" key="12">
    <source>
        <dbReference type="EMBL" id="EGC31966.1"/>
    </source>
</evidence>
<dbReference type="SUPFAM" id="SSF56112">
    <property type="entry name" value="Protein kinase-like (PK-like)"/>
    <property type="match status" value="1"/>
</dbReference>
<dbReference type="Pfam" id="PF00069">
    <property type="entry name" value="Pkinase"/>
    <property type="match status" value="1"/>
</dbReference>
<proteinExistence type="predicted"/>
<dbReference type="GO" id="GO:0070059">
    <property type="term" value="P:intrinsic apoptotic signaling pathway in response to endoplasmic reticulum stress"/>
    <property type="evidence" value="ECO:0000318"/>
    <property type="project" value="GO_Central"/>
</dbReference>
<feature type="domain" description="Protein kinase" evidence="10">
    <location>
        <begin position="1"/>
        <end position="83"/>
    </location>
</feature>
<dbReference type="GO" id="GO:0006397">
    <property type="term" value="P:mRNA processing"/>
    <property type="evidence" value="ECO:0007669"/>
    <property type="project" value="InterPro"/>
</dbReference>
<dbReference type="VEuPathDB" id="AmoebaDB:DICPUDRAFT_92689"/>
<dbReference type="InterPro" id="IPR000719">
    <property type="entry name" value="Prot_kinase_dom"/>
</dbReference>
<dbReference type="EC" id="2.7.11.1" evidence="1"/>
<evidence type="ECO:0000259" key="10">
    <source>
        <dbReference type="PROSITE" id="PS50011"/>
    </source>
</evidence>
<dbReference type="eggNOG" id="KOG1027">
    <property type="taxonomic scope" value="Eukaryota"/>
</dbReference>
<keyword evidence="4" id="KW-0547">Nucleotide-binding</keyword>
<keyword evidence="2" id="KW-0723">Serine/threonine-protein kinase</keyword>
<dbReference type="FunFam" id="1.20.1440.180:FF:000005">
    <property type="entry name" value="Probable serine/threonine-protein kinase irlD"/>
    <property type="match status" value="1"/>
</dbReference>
<dbReference type="InterPro" id="IPR011009">
    <property type="entry name" value="Kinase-like_dom_sf"/>
</dbReference>
<evidence type="ECO:0000256" key="5">
    <source>
        <dbReference type="ARBA" id="ARBA00022777"/>
    </source>
</evidence>
<dbReference type="GO" id="GO:0005783">
    <property type="term" value="C:endoplasmic reticulum"/>
    <property type="evidence" value="ECO:0000318"/>
    <property type="project" value="GO_Central"/>
</dbReference>
<keyword evidence="7" id="KW-0175">Coiled coil</keyword>
<dbReference type="PANTHER" id="PTHR13954:SF12">
    <property type="entry name" value="SERINE_THREONINE-PROTEIN KINASE IRLA-RELATED"/>
    <property type="match status" value="1"/>
</dbReference>
<evidence type="ECO:0000256" key="4">
    <source>
        <dbReference type="ARBA" id="ARBA00022741"/>
    </source>
</evidence>
<organism evidence="12 13">
    <name type="scientific">Dictyostelium purpureum</name>
    <name type="common">Slime mold</name>
    <dbReference type="NCBI Taxonomy" id="5786"/>
    <lineage>
        <taxon>Eukaryota</taxon>
        <taxon>Amoebozoa</taxon>
        <taxon>Evosea</taxon>
        <taxon>Eumycetozoa</taxon>
        <taxon>Dictyostelia</taxon>
        <taxon>Dictyosteliales</taxon>
        <taxon>Dictyosteliaceae</taxon>
        <taxon>Dictyostelium</taxon>
    </lineage>
</organism>
<evidence type="ECO:0000256" key="9">
    <source>
        <dbReference type="ARBA" id="ARBA00048679"/>
    </source>
</evidence>
<dbReference type="InParanoid" id="F0ZVR3"/>
<feature type="domain" description="KEN" evidence="11">
    <location>
        <begin position="86"/>
        <end position="249"/>
    </location>
</feature>
<accession>F0ZVR3</accession>
<evidence type="ECO:0000256" key="3">
    <source>
        <dbReference type="ARBA" id="ARBA00022679"/>
    </source>
</evidence>
<evidence type="ECO:0000256" key="8">
    <source>
        <dbReference type="ARBA" id="ARBA00047899"/>
    </source>
</evidence>
<dbReference type="GO" id="GO:0036498">
    <property type="term" value="P:IRE1-mediated unfolded protein response"/>
    <property type="evidence" value="ECO:0000318"/>
    <property type="project" value="GO_Central"/>
</dbReference>
<dbReference type="GO" id="GO:0004674">
    <property type="term" value="F:protein serine/threonine kinase activity"/>
    <property type="evidence" value="ECO:0000318"/>
    <property type="project" value="GO_Central"/>
</dbReference>